<keyword evidence="6 9" id="KW-1133">Transmembrane helix</keyword>
<evidence type="ECO:0000256" key="4">
    <source>
        <dbReference type="ARBA" id="ARBA00022741"/>
    </source>
</evidence>
<comment type="subcellular location">
    <subcellularLocation>
        <location evidence="1">Membrane</location>
        <topology evidence="1">Multi-pass membrane protein</topology>
    </subcellularLocation>
</comment>
<feature type="region of interest" description="Disordered" evidence="8">
    <location>
        <begin position="1050"/>
        <end position="1075"/>
    </location>
</feature>
<keyword evidence="12" id="KW-1185">Reference proteome</keyword>
<feature type="compositionally biased region" description="Low complexity" evidence="8">
    <location>
        <begin position="10"/>
        <end position="26"/>
    </location>
</feature>
<dbReference type="PANTHER" id="PTHR48041:SF139">
    <property type="entry name" value="PROTEIN SCARLET"/>
    <property type="match status" value="1"/>
</dbReference>
<feature type="region of interest" description="Disordered" evidence="8">
    <location>
        <begin position="664"/>
        <end position="731"/>
    </location>
</feature>
<keyword evidence="5" id="KW-0067">ATP-binding</keyword>
<feature type="compositionally biased region" description="Polar residues" evidence="8">
    <location>
        <begin position="669"/>
        <end position="680"/>
    </location>
</feature>
<evidence type="ECO:0000256" key="3">
    <source>
        <dbReference type="ARBA" id="ARBA00022692"/>
    </source>
</evidence>
<name>A0A9W7EN16_9STRA</name>
<dbReference type="InterPro" id="IPR003593">
    <property type="entry name" value="AAA+_ATPase"/>
</dbReference>
<dbReference type="Pfam" id="PF19055">
    <property type="entry name" value="ABC2_membrane_7"/>
    <property type="match status" value="2"/>
</dbReference>
<feature type="transmembrane region" description="Helical" evidence="9">
    <location>
        <begin position="1172"/>
        <end position="1199"/>
    </location>
</feature>
<feature type="transmembrane region" description="Helical" evidence="9">
    <location>
        <begin position="378"/>
        <end position="395"/>
    </location>
</feature>
<dbReference type="InterPro" id="IPR043926">
    <property type="entry name" value="ABCG_dom"/>
</dbReference>
<feature type="transmembrane region" description="Helical" evidence="9">
    <location>
        <begin position="600"/>
        <end position="621"/>
    </location>
</feature>
<dbReference type="Proteomes" id="UP001165160">
    <property type="component" value="Unassembled WGS sequence"/>
</dbReference>
<evidence type="ECO:0000256" key="1">
    <source>
        <dbReference type="ARBA" id="ARBA00004141"/>
    </source>
</evidence>
<dbReference type="InterPro" id="IPR003439">
    <property type="entry name" value="ABC_transporter-like_ATP-bd"/>
</dbReference>
<dbReference type="InterPro" id="IPR017871">
    <property type="entry name" value="ABC_transporter-like_CS"/>
</dbReference>
<dbReference type="GO" id="GO:0016887">
    <property type="term" value="F:ATP hydrolysis activity"/>
    <property type="evidence" value="ECO:0007669"/>
    <property type="project" value="InterPro"/>
</dbReference>
<evidence type="ECO:0000256" key="2">
    <source>
        <dbReference type="ARBA" id="ARBA00022448"/>
    </source>
</evidence>
<dbReference type="GO" id="GO:0005524">
    <property type="term" value="F:ATP binding"/>
    <property type="evidence" value="ECO:0007669"/>
    <property type="project" value="UniProtKB-KW"/>
</dbReference>
<dbReference type="InterPro" id="IPR013525">
    <property type="entry name" value="ABC2_TM"/>
</dbReference>
<gene>
    <name evidence="11" type="ORF">TrVE_jg13599</name>
</gene>
<feature type="transmembrane region" description="Helical" evidence="9">
    <location>
        <begin position="461"/>
        <end position="484"/>
    </location>
</feature>
<evidence type="ECO:0000256" key="6">
    <source>
        <dbReference type="ARBA" id="ARBA00022989"/>
    </source>
</evidence>
<feature type="transmembrane region" description="Helical" evidence="9">
    <location>
        <begin position="1211"/>
        <end position="1234"/>
    </location>
</feature>
<protein>
    <recommendedName>
        <fullName evidence="10">ABC transporter domain-containing protein</fullName>
    </recommendedName>
</protein>
<organism evidence="11 12">
    <name type="scientific">Triparma verrucosa</name>
    <dbReference type="NCBI Taxonomy" id="1606542"/>
    <lineage>
        <taxon>Eukaryota</taxon>
        <taxon>Sar</taxon>
        <taxon>Stramenopiles</taxon>
        <taxon>Ochrophyta</taxon>
        <taxon>Bolidophyceae</taxon>
        <taxon>Parmales</taxon>
        <taxon>Triparmaceae</taxon>
        <taxon>Triparma</taxon>
    </lineage>
</organism>
<comment type="caution">
    <text evidence="11">The sequence shown here is derived from an EMBL/GenBank/DDBJ whole genome shotgun (WGS) entry which is preliminary data.</text>
</comment>
<dbReference type="PANTHER" id="PTHR48041">
    <property type="entry name" value="ABC TRANSPORTER G FAMILY MEMBER 28"/>
    <property type="match status" value="1"/>
</dbReference>
<feature type="transmembrane region" description="Helical" evidence="9">
    <location>
        <begin position="1241"/>
        <end position="1260"/>
    </location>
</feature>
<keyword evidence="2" id="KW-0813">Transport</keyword>
<dbReference type="CDD" id="cd03213">
    <property type="entry name" value="ABCG_EPDR"/>
    <property type="match status" value="1"/>
</dbReference>
<dbReference type="SMART" id="SM00382">
    <property type="entry name" value="AAA"/>
    <property type="match status" value="2"/>
</dbReference>
<dbReference type="InterPro" id="IPR027417">
    <property type="entry name" value="P-loop_NTPase"/>
</dbReference>
<feature type="transmembrane region" description="Helical" evidence="9">
    <location>
        <begin position="526"/>
        <end position="548"/>
    </location>
</feature>
<feature type="transmembrane region" description="Helical" evidence="9">
    <location>
        <begin position="415"/>
        <end position="440"/>
    </location>
</feature>
<dbReference type="SUPFAM" id="SSF52540">
    <property type="entry name" value="P-loop containing nucleoside triphosphate hydrolases"/>
    <property type="match status" value="2"/>
</dbReference>
<evidence type="ECO:0000259" key="10">
    <source>
        <dbReference type="PROSITE" id="PS50893"/>
    </source>
</evidence>
<dbReference type="Gene3D" id="3.40.50.300">
    <property type="entry name" value="P-loop containing nucleotide triphosphate hydrolases"/>
    <property type="match status" value="2"/>
</dbReference>
<evidence type="ECO:0000313" key="11">
    <source>
        <dbReference type="EMBL" id="GMH85188.1"/>
    </source>
</evidence>
<dbReference type="Pfam" id="PF00005">
    <property type="entry name" value="ABC_tran"/>
    <property type="match status" value="2"/>
</dbReference>
<evidence type="ECO:0000256" key="8">
    <source>
        <dbReference type="SAM" id="MobiDB-lite"/>
    </source>
</evidence>
<dbReference type="Pfam" id="PF01061">
    <property type="entry name" value="ABC2_membrane"/>
    <property type="match status" value="2"/>
</dbReference>
<dbReference type="PROSITE" id="PS00211">
    <property type="entry name" value="ABC_TRANSPORTER_1"/>
    <property type="match status" value="2"/>
</dbReference>
<dbReference type="GO" id="GO:0016020">
    <property type="term" value="C:membrane"/>
    <property type="evidence" value="ECO:0007669"/>
    <property type="project" value="UniProtKB-SubCell"/>
</dbReference>
<dbReference type="PROSITE" id="PS50893">
    <property type="entry name" value="ABC_TRANSPORTER_2"/>
    <property type="match status" value="2"/>
</dbReference>
<feature type="domain" description="ABC transporter" evidence="10">
    <location>
        <begin position="754"/>
        <end position="1005"/>
    </location>
</feature>
<accession>A0A9W7EN16</accession>
<keyword evidence="3 9" id="KW-0812">Transmembrane</keyword>
<feature type="region of interest" description="Disordered" evidence="8">
    <location>
        <begin position="1"/>
        <end position="26"/>
    </location>
</feature>
<evidence type="ECO:0000256" key="5">
    <source>
        <dbReference type="ARBA" id="ARBA00022840"/>
    </source>
</evidence>
<feature type="transmembrane region" description="Helical" evidence="9">
    <location>
        <begin position="496"/>
        <end position="514"/>
    </location>
</feature>
<feature type="domain" description="ABC transporter" evidence="10">
    <location>
        <begin position="51"/>
        <end position="283"/>
    </location>
</feature>
<sequence>MKSAASPHVQSTTNSSQSQQQPPLLSCSGLSYRLPDGVQPSSTRPLLSKLRYLLDPSSAAFHGPTLLRNVSFSLPPNRMIALMGPSGAGKSTLLDVLSHRKSNGTVYGSILNTSPSSCYVQQSDCHIDNLTVYETLNYASLLRNPKSWTQSQHTERIDYLTTAMGLTHVSTSFVGSSFTRGISGGQLKRLSIAVESITLPSLIFLDEPTSGLDSSISLEVMSAVRKLCDEGDRAVICTIHQPSIDTFELFDELLLLSEGRVIYNGRREGAKEYFNELGYVNVKDSNPADFICEVAGGMVCGGGVDPNVSYGESHVKTPRELEKLFKSSSYYKPVTIDPNSSNSAMPKSPNNTWTQFKTLLSRGVLTNKRNKAYRNSQIVKNIIVGILAGVIFYQQGSLNSSVWNTQTDFPESAGYNVVSILYFAILYSITGNLQAIPMLFQQKLMFVRERESGAYTTLPYWMCNSLVNLPLIIGTHILFTNLTYWLVGLPADPVTVAYMFLNTLFVNLISFYFSQLLAARCSSSQVALAVFPILFMFLSNFAGFTILLDNVQTQWKWAPYVSFPRWAYEGLVFVVFDQKKPENYHTMLEYFGFDDWKAMYSIYILAPYAVLVNLLVLWALMPAKSQVRFFKSKSEDKVVNGRGDQRSDSRSSSLAMNMESFANAGPPSSLASRPTSQHQGRPTDLPTSPLLERVENDTIPEDSEVEPTQPLLKSPLSGDLPIGNPEGRRGSWSVDDFKRNSENIQLATQRGLNVTFSSLNYSVLAPTNPKADQNGMLHILSEVEGRAASGEMVALMGASGAGKSTLLDILAGRKMLDKTTTLSGTLLFNGLPRSRPIMRRSAYVTQDNIHLASLTVRQTLEFAASLRMESSNKAERQERVMTVAKMLGIDGILGSRVGGELIRGISGGQMKRLSIAVEIISLPELIFLDEPTTGLDSAIAHEVMSAVRNLANFNRTVICTIHQPPPATFRLFDKLLLLANGRTCYYGDIDDAPLYFNKFGYVFDEDRVGSNPAEFVVAVAGGFEKPNLPPDRLCDDYMTSETHTEFQEQLEENLEGDRNRTGEQNNRSGAKKGTTYPSSLGMQCYTLACRQIVKTAQDKRPLIAGIMRHIIVALFYGSIYSNLGPKDILERCSLCFFTLMFVTMGQQQNIPIIFDERLLFYRERGAKIYGNFSYWLTGGVSVTPLTLVWVALFCTILYPMTGFRRDWESAIFFYIIASMTGLCGLFYCQMLAVLSPSQQSAITLFPATLFFFISFAGYIVQLPSLPNWLSQVPNISFLRWGFQALVINELEDNTYVFPEPATEVLYKAFAEQYGIYGYSKWTSIPILAINMCVFRVLTFLGLRYVRYEKR</sequence>
<reference evidence="12" key="1">
    <citation type="journal article" date="2023" name="Commun. Biol.">
        <title>Genome analysis of Parmales, the sister group of diatoms, reveals the evolutionary specialization of diatoms from phago-mixotrophs to photoautotrophs.</title>
        <authorList>
            <person name="Ban H."/>
            <person name="Sato S."/>
            <person name="Yoshikawa S."/>
            <person name="Yamada K."/>
            <person name="Nakamura Y."/>
            <person name="Ichinomiya M."/>
            <person name="Sato N."/>
            <person name="Blanc-Mathieu R."/>
            <person name="Endo H."/>
            <person name="Kuwata A."/>
            <person name="Ogata H."/>
        </authorList>
    </citation>
    <scope>NUCLEOTIDE SEQUENCE [LARGE SCALE GENOMIC DNA]</scope>
    <source>
        <strain evidence="12">NIES 3699</strain>
    </source>
</reference>
<feature type="transmembrane region" description="Helical" evidence="9">
    <location>
        <begin position="1324"/>
        <end position="1345"/>
    </location>
</feature>
<keyword evidence="7 9" id="KW-0472">Membrane</keyword>
<evidence type="ECO:0000313" key="12">
    <source>
        <dbReference type="Proteomes" id="UP001165160"/>
    </source>
</evidence>
<evidence type="ECO:0000256" key="7">
    <source>
        <dbReference type="ARBA" id="ARBA00023136"/>
    </source>
</evidence>
<proteinExistence type="predicted"/>
<evidence type="ECO:0000256" key="9">
    <source>
        <dbReference type="SAM" id="Phobius"/>
    </source>
</evidence>
<dbReference type="EMBL" id="BRXX01000046">
    <property type="protein sequence ID" value="GMH85188.1"/>
    <property type="molecule type" value="Genomic_DNA"/>
</dbReference>
<keyword evidence="4" id="KW-0547">Nucleotide-binding</keyword>
<dbReference type="InterPro" id="IPR050352">
    <property type="entry name" value="ABCG_transporters"/>
</dbReference>
<dbReference type="GO" id="GO:0140359">
    <property type="term" value="F:ABC-type transporter activity"/>
    <property type="evidence" value="ECO:0007669"/>
    <property type="project" value="InterPro"/>
</dbReference>